<gene>
    <name evidence="9" type="ORF">EV189_0766</name>
</gene>
<evidence type="ECO:0000256" key="6">
    <source>
        <dbReference type="SAM" id="MobiDB-lite"/>
    </source>
</evidence>
<dbReference type="OrthoDB" id="7051771at2"/>
<dbReference type="InterPro" id="IPR050545">
    <property type="entry name" value="Mycobact_MmpL"/>
</dbReference>
<dbReference type="Pfam" id="PF03176">
    <property type="entry name" value="MMPL"/>
    <property type="match status" value="2"/>
</dbReference>
<evidence type="ECO:0000256" key="2">
    <source>
        <dbReference type="ARBA" id="ARBA00022475"/>
    </source>
</evidence>
<feature type="domain" description="SSD" evidence="8">
    <location>
        <begin position="230"/>
        <end position="355"/>
    </location>
</feature>
<evidence type="ECO:0000256" key="7">
    <source>
        <dbReference type="SAM" id="Phobius"/>
    </source>
</evidence>
<dbReference type="GO" id="GO:0005886">
    <property type="term" value="C:plasma membrane"/>
    <property type="evidence" value="ECO:0007669"/>
    <property type="project" value="UniProtKB-SubCell"/>
</dbReference>
<evidence type="ECO:0000313" key="9">
    <source>
        <dbReference type="EMBL" id="RZS91524.1"/>
    </source>
</evidence>
<feature type="transmembrane region" description="Helical" evidence="7">
    <location>
        <begin position="707"/>
        <end position="732"/>
    </location>
</feature>
<organism evidence="9 10">
    <name type="scientific">Motilibacter rhizosphaerae</name>
    <dbReference type="NCBI Taxonomy" id="598652"/>
    <lineage>
        <taxon>Bacteria</taxon>
        <taxon>Bacillati</taxon>
        <taxon>Actinomycetota</taxon>
        <taxon>Actinomycetes</taxon>
        <taxon>Motilibacterales</taxon>
        <taxon>Motilibacteraceae</taxon>
        <taxon>Motilibacter</taxon>
    </lineage>
</organism>
<feature type="region of interest" description="Disordered" evidence="6">
    <location>
        <begin position="1"/>
        <end position="23"/>
    </location>
</feature>
<dbReference type="EMBL" id="SGXD01000001">
    <property type="protein sequence ID" value="RZS91524.1"/>
    <property type="molecule type" value="Genomic_DNA"/>
</dbReference>
<comment type="subcellular location">
    <subcellularLocation>
        <location evidence="1">Cell membrane</location>
        <topology evidence="1">Multi-pass membrane protein</topology>
    </subcellularLocation>
</comment>
<evidence type="ECO:0000256" key="5">
    <source>
        <dbReference type="ARBA" id="ARBA00023136"/>
    </source>
</evidence>
<protein>
    <submittedName>
        <fullName evidence="9">RND superfamily putative drug exporter</fullName>
    </submittedName>
</protein>
<comment type="caution">
    <text evidence="9">The sequence shown here is derived from an EMBL/GenBank/DDBJ whole genome shotgun (WGS) entry which is preliminary data.</text>
</comment>
<dbReference type="PROSITE" id="PS50156">
    <property type="entry name" value="SSD"/>
    <property type="match status" value="1"/>
</dbReference>
<dbReference type="InterPro" id="IPR000731">
    <property type="entry name" value="SSD"/>
</dbReference>
<keyword evidence="10" id="KW-1185">Reference proteome</keyword>
<feature type="transmembrane region" description="Helical" evidence="7">
    <location>
        <begin position="563"/>
        <end position="581"/>
    </location>
</feature>
<keyword evidence="3 7" id="KW-0812">Transmembrane</keyword>
<dbReference type="PANTHER" id="PTHR33406:SF13">
    <property type="entry name" value="MEMBRANE PROTEIN YDFJ"/>
    <property type="match status" value="1"/>
</dbReference>
<keyword evidence="5 7" id="KW-0472">Membrane</keyword>
<dbReference type="InterPro" id="IPR004869">
    <property type="entry name" value="MMPL_dom"/>
</dbReference>
<feature type="transmembrane region" description="Helical" evidence="7">
    <location>
        <begin position="213"/>
        <end position="245"/>
    </location>
</feature>
<feature type="transmembrane region" description="Helical" evidence="7">
    <location>
        <begin position="631"/>
        <end position="652"/>
    </location>
</feature>
<dbReference type="Proteomes" id="UP000293638">
    <property type="component" value="Unassembled WGS sequence"/>
</dbReference>
<keyword evidence="4 7" id="KW-1133">Transmembrane helix</keyword>
<name>A0A4Q7NWG5_9ACTN</name>
<sequence>MTISTPTRPVQTPPAGPRARRSRTTRVAAWSARHRWSAFLLWVLFVAAAVVLGGATGTRQLSSADSGTGQSGHMDRIVAATSFDEKPVENVLVTSRSGGRVGPAGPAAAADAAQRLRSLPQVAGVGTPVTSADGKAVLLPVTIAVRAGADADQAATAAEDALPALERAVAATQAEHRDVRVEQVGDASLPKAIDDRVAADFSKAEITSIPVTLVILVVVFGALVAASVPVLLALSSVMAALGISALVSHLLPVTPQLSSVVLLVGMAVGVDYSLFYVRREREERARGAARRDAIERAAETAGHAIVVSGLAVMVSMAGLFLAGAADFRSMGVGAVLVVAVAMTGSVTALPALLSLLGGALDKPRIPFLHKRFSRKLDSTHAGESRLWGAILRPVLRAPQKSALVAAGLLLVLAAPVLGMKLGSSGTESLPRSLPVMQTYDRLVASFHDTEQSMSVVVAADKGTTLDRGATTTALTDLAGKAAGRDAFRPSTGGPDIQFSHSGDAARLTLPLAVSASSGSAHDALTALRGDVGRSSLDAVPHSSWGVTGSTAQDVDWNDGMARSLPLVLLFVLGVTFLVLLVSFRAPVVALLSMGLNMLSVGAAYGLLVLVFQGHWAEGLLDFHGNGRIVSWLPLFAFVMLFGLSMDYTVLVVSRIREAHLAGVPAAEAVRLGITRTAGVVTSAAVIMVAVFSIFGTLSLLEFKQLGVGLAVAVLLDATVVRAVLLPATMAMLGERAWWTPRRGRLQTSGR</sequence>
<feature type="transmembrane region" description="Helical" evidence="7">
    <location>
        <begin position="402"/>
        <end position="422"/>
    </location>
</feature>
<dbReference type="PANTHER" id="PTHR33406">
    <property type="entry name" value="MEMBRANE PROTEIN MJ1562-RELATED"/>
    <property type="match status" value="1"/>
</dbReference>
<feature type="compositionally biased region" description="Polar residues" evidence="6">
    <location>
        <begin position="1"/>
        <end position="10"/>
    </location>
</feature>
<feature type="transmembrane region" description="Helical" evidence="7">
    <location>
        <begin position="673"/>
        <end position="695"/>
    </location>
</feature>
<evidence type="ECO:0000259" key="8">
    <source>
        <dbReference type="PROSITE" id="PS50156"/>
    </source>
</evidence>
<proteinExistence type="predicted"/>
<feature type="transmembrane region" description="Helical" evidence="7">
    <location>
        <begin position="257"/>
        <end position="277"/>
    </location>
</feature>
<keyword evidence="2" id="KW-1003">Cell membrane</keyword>
<evidence type="ECO:0000313" key="10">
    <source>
        <dbReference type="Proteomes" id="UP000293638"/>
    </source>
</evidence>
<feature type="transmembrane region" description="Helical" evidence="7">
    <location>
        <begin position="334"/>
        <end position="360"/>
    </location>
</feature>
<evidence type="ECO:0000256" key="1">
    <source>
        <dbReference type="ARBA" id="ARBA00004651"/>
    </source>
</evidence>
<reference evidence="9 10" key="1">
    <citation type="submission" date="2019-02" db="EMBL/GenBank/DDBJ databases">
        <title>Genomic Encyclopedia of Type Strains, Phase IV (KMG-IV): sequencing the most valuable type-strain genomes for metagenomic binning, comparative biology and taxonomic classification.</title>
        <authorList>
            <person name="Goeker M."/>
        </authorList>
    </citation>
    <scope>NUCLEOTIDE SEQUENCE [LARGE SCALE GENOMIC DNA]</scope>
    <source>
        <strain evidence="9 10">DSM 45622</strain>
    </source>
</reference>
<evidence type="ECO:0000256" key="3">
    <source>
        <dbReference type="ARBA" id="ARBA00022692"/>
    </source>
</evidence>
<dbReference type="SUPFAM" id="SSF82866">
    <property type="entry name" value="Multidrug efflux transporter AcrB transmembrane domain"/>
    <property type="match status" value="2"/>
</dbReference>
<feature type="transmembrane region" description="Helical" evidence="7">
    <location>
        <begin position="36"/>
        <end position="55"/>
    </location>
</feature>
<feature type="transmembrane region" description="Helical" evidence="7">
    <location>
        <begin position="298"/>
        <end position="322"/>
    </location>
</feature>
<dbReference type="Gene3D" id="1.20.1640.10">
    <property type="entry name" value="Multidrug efflux transporter AcrB transmembrane domain"/>
    <property type="match status" value="2"/>
</dbReference>
<feature type="transmembrane region" description="Helical" evidence="7">
    <location>
        <begin position="588"/>
        <end position="611"/>
    </location>
</feature>
<evidence type="ECO:0000256" key="4">
    <source>
        <dbReference type="ARBA" id="ARBA00022989"/>
    </source>
</evidence>
<dbReference type="RefSeq" id="WP_130491584.1">
    <property type="nucleotide sequence ID" value="NZ_SGXD01000001.1"/>
</dbReference>
<dbReference type="AlphaFoldDB" id="A0A4Q7NWG5"/>
<accession>A0A4Q7NWG5</accession>